<feature type="transmembrane region" description="Helical" evidence="1">
    <location>
        <begin position="54"/>
        <end position="75"/>
    </location>
</feature>
<dbReference type="InterPro" id="IPR023124">
    <property type="entry name" value="DUF3239_dom_sf"/>
</dbReference>
<dbReference type="Proteomes" id="UP001139336">
    <property type="component" value="Unassembled WGS sequence"/>
</dbReference>
<dbReference type="RefSeq" id="WP_236118533.1">
    <property type="nucleotide sequence ID" value="NZ_JAKGSI010000003.1"/>
</dbReference>
<evidence type="ECO:0000256" key="1">
    <source>
        <dbReference type="SAM" id="Phobius"/>
    </source>
</evidence>
<sequence>MSDFHFAVDRPFAKKHNELLRDTRRLQFSAYIFALILLAIGGGLAWYLRGGGMQWIVLGLFIILAIIFAVIGSVVPKKVGDPQRLYDTYPLAPAVVADVNPRDVVLLALVNTTVDPQEPPRWALCARTCSGIGLHERRTGEKVPAVAVSGSRKLGELSHWDQVTPMPIAWATQDPDIVHEARHAIPHEQWRILEKNIRKVSDVQATAHSLLPLSSGPKN</sequence>
<organism evidence="2 3">
    <name type="scientific">Corynebacterium uropygiale</name>
    <dbReference type="NCBI Taxonomy" id="1775911"/>
    <lineage>
        <taxon>Bacteria</taxon>
        <taxon>Bacillati</taxon>
        <taxon>Actinomycetota</taxon>
        <taxon>Actinomycetes</taxon>
        <taxon>Mycobacteriales</taxon>
        <taxon>Corynebacteriaceae</taxon>
        <taxon>Corynebacterium</taxon>
    </lineage>
</organism>
<comment type="caution">
    <text evidence="2">The sequence shown here is derived from an EMBL/GenBank/DDBJ whole genome shotgun (WGS) entry which is preliminary data.</text>
</comment>
<protein>
    <submittedName>
        <fullName evidence="2">DUF3239 domain-containing protein</fullName>
    </submittedName>
</protein>
<feature type="transmembrane region" description="Helical" evidence="1">
    <location>
        <begin position="28"/>
        <end position="48"/>
    </location>
</feature>
<proteinExistence type="predicted"/>
<dbReference type="InterPro" id="IPR021632">
    <property type="entry name" value="DUF3239"/>
</dbReference>
<keyword evidence="1" id="KW-1133">Transmembrane helix</keyword>
<name>A0A9X1QS17_9CORY</name>
<keyword evidence="3" id="KW-1185">Reference proteome</keyword>
<keyword evidence="1" id="KW-0472">Membrane</keyword>
<evidence type="ECO:0000313" key="3">
    <source>
        <dbReference type="Proteomes" id="UP001139336"/>
    </source>
</evidence>
<dbReference type="Pfam" id="PF11580">
    <property type="entry name" value="DUF3239"/>
    <property type="match status" value="1"/>
</dbReference>
<evidence type="ECO:0000313" key="2">
    <source>
        <dbReference type="EMBL" id="MCF4006718.1"/>
    </source>
</evidence>
<accession>A0A9X1QS17</accession>
<keyword evidence="1" id="KW-0812">Transmembrane</keyword>
<reference evidence="2" key="1">
    <citation type="submission" date="2022-01" db="EMBL/GenBank/DDBJ databases">
        <title>Corynebacterium sp. nov isolated from isolated from the feces of the greater white-fronted geese (Anser albifrons) at Poyang Lake, PR China.</title>
        <authorList>
            <person name="Liu Q."/>
        </authorList>
    </citation>
    <scope>NUCLEOTIDE SEQUENCE</scope>
    <source>
        <strain evidence="2">JCM 32435</strain>
    </source>
</reference>
<dbReference type="Gene3D" id="2.40.410.10">
    <property type="entry name" value="putative membrane protein from Corynebacterium diphtheriae superfamily"/>
    <property type="match status" value="1"/>
</dbReference>
<gene>
    <name evidence="2" type="ORF">L1O03_05930</name>
</gene>
<dbReference type="EMBL" id="JAKGSI010000003">
    <property type="protein sequence ID" value="MCF4006718.1"/>
    <property type="molecule type" value="Genomic_DNA"/>
</dbReference>
<dbReference type="AlphaFoldDB" id="A0A9X1QS17"/>